<dbReference type="GO" id="GO:0004497">
    <property type="term" value="F:monooxygenase activity"/>
    <property type="evidence" value="ECO:0007669"/>
    <property type="project" value="UniProtKB-KW"/>
</dbReference>
<keyword evidence="3 8" id="KW-0349">Heme</keyword>
<evidence type="ECO:0000256" key="6">
    <source>
        <dbReference type="ARBA" id="ARBA00023004"/>
    </source>
</evidence>
<comment type="caution">
    <text evidence="10">The sequence shown here is derived from an EMBL/GenBank/DDBJ whole genome shotgun (WGS) entry which is preliminary data.</text>
</comment>
<name>A0AAE0KMS2_9PEZI</name>
<evidence type="ECO:0000256" key="1">
    <source>
        <dbReference type="ARBA" id="ARBA00001971"/>
    </source>
</evidence>
<feature type="binding site" description="axial binding residue" evidence="8">
    <location>
        <position position="473"/>
    </location>
    <ligand>
        <name>heme</name>
        <dbReference type="ChEBI" id="CHEBI:30413"/>
    </ligand>
    <ligandPart>
        <name>Fe</name>
        <dbReference type="ChEBI" id="CHEBI:18248"/>
    </ligandPart>
</feature>
<comment type="similarity">
    <text evidence="2 9">Belongs to the cytochrome P450 family.</text>
</comment>
<evidence type="ECO:0000256" key="3">
    <source>
        <dbReference type="ARBA" id="ARBA00022617"/>
    </source>
</evidence>
<evidence type="ECO:0000313" key="10">
    <source>
        <dbReference type="EMBL" id="KAK3379006.1"/>
    </source>
</evidence>
<dbReference type="Proteomes" id="UP001287356">
    <property type="component" value="Unassembled WGS sequence"/>
</dbReference>
<dbReference type="InterPro" id="IPR001128">
    <property type="entry name" value="Cyt_P450"/>
</dbReference>
<dbReference type="CDD" id="cd11041">
    <property type="entry name" value="CYP503A1-like"/>
    <property type="match status" value="1"/>
</dbReference>
<dbReference type="InterPro" id="IPR002403">
    <property type="entry name" value="Cyt_P450_E_grp-IV"/>
</dbReference>
<evidence type="ECO:0000256" key="5">
    <source>
        <dbReference type="ARBA" id="ARBA00023002"/>
    </source>
</evidence>
<dbReference type="PANTHER" id="PTHR46206:SF2">
    <property type="entry name" value="CYTOCHROME P450 MONOOXYGENASE AUSG-RELATED"/>
    <property type="match status" value="1"/>
</dbReference>
<sequence>MATSAESFGVPSSVPWADMAFKSMPDPSAKALPYLVTAILLAFALYSLSHTSRLGWADDGIPHLNPRGPLEFTDTRPKQQFVAGARQLVAAWFATHPDRPARMTSDFGDVTLLPPSLANEIRNDDRLSFSRWIYKAFHAHLPGFEGFREGSRDSHIVQAVILKDLTKYLNKVTAPLSEETGLTLAELLPAGDGKEWQTINLREAMLRLVARISSRVFLGEELCRDEAWLDVTRNYTLAAMAAAAELRLWPSPTRFVVHWFLPSCRQARALVAAARRAIEPVLERRRRAKRENPESAAMFDDALEWFEQTAGGRDYDAAIAQLSISMAAIHTTTDLVCQVLLDLAAHPEVVEPLREEMAAALRDGGWRKTSLYNMRLLDSVIKETQRLKPIGIVAMRRVALSDVTLSDGTAIRKGSVVAVSSHGMWDEAVHANADTWDGQRFLRMRSDSGGEHAAQSVSTGPDHLAFGHGRHACPGRFFAVNEAKIALAHLLLKFDWRLPAGAPPPAARAVGFSLAADPFASMQYRPRELEVDVDAL</sequence>
<dbReference type="Pfam" id="PF00067">
    <property type="entry name" value="p450"/>
    <property type="match status" value="1"/>
</dbReference>
<dbReference type="InterPro" id="IPR017972">
    <property type="entry name" value="Cyt_P450_CS"/>
</dbReference>
<gene>
    <name evidence="10" type="ORF">B0T24DRAFT_694341</name>
</gene>
<keyword evidence="4 8" id="KW-0479">Metal-binding</keyword>
<comment type="cofactor">
    <cofactor evidence="1 8">
        <name>heme</name>
        <dbReference type="ChEBI" id="CHEBI:30413"/>
    </cofactor>
</comment>
<dbReference type="SUPFAM" id="SSF48264">
    <property type="entry name" value="Cytochrome P450"/>
    <property type="match status" value="1"/>
</dbReference>
<evidence type="ECO:0000256" key="9">
    <source>
        <dbReference type="RuleBase" id="RU000461"/>
    </source>
</evidence>
<dbReference type="InterPro" id="IPR036396">
    <property type="entry name" value="Cyt_P450_sf"/>
</dbReference>
<dbReference type="PANTHER" id="PTHR46206">
    <property type="entry name" value="CYTOCHROME P450"/>
    <property type="match status" value="1"/>
</dbReference>
<dbReference type="EMBL" id="JAULSN010000002">
    <property type="protein sequence ID" value="KAK3379006.1"/>
    <property type="molecule type" value="Genomic_DNA"/>
</dbReference>
<reference evidence="10" key="1">
    <citation type="journal article" date="2023" name="Mol. Phylogenet. Evol.">
        <title>Genome-scale phylogeny and comparative genomics of the fungal order Sordariales.</title>
        <authorList>
            <person name="Hensen N."/>
            <person name="Bonometti L."/>
            <person name="Westerberg I."/>
            <person name="Brannstrom I.O."/>
            <person name="Guillou S."/>
            <person name="Cros-Aarteil S."/>
            <person name="Calhoun S."/>
            <person name="Haridas S."/>
            <person name="Kuo A."/>
            <person name="Mondo S."/>
            <person name="Pangilinan J."/>
            <person name="Riley R."/>
            <person name="LaButti K."/>
            <person name="Andreopoulos B."/>
            <person name="Lipzen A."/>
            <person name="Chen C."/>
            <person name="Yan M."/>
            <person name="Daum C."/>
            <person name="Ng V."/>
            <person name="Clum A."/>
            <person name="Steindorff A."/>
            <person name="Ohm R.A."/>
            <person name="Martin F."/>
            <person name="Silar P."/>
            <person name="Natvig D.O."/>
            <person name="Lalanne C."/>
            <person name="Gautier V."/>
            <person name="Ament-Velasquez S.L."/>
            <person name="Kruys A."/>
            <person name="Hutchinson M.I."/>
            <person name="Powell A.J."/>
            <person name="Barry K."/>
            <person name="Miller A.N."/>
            <person name="Grigoriev I.V."/>
            <person name="Debuchy R."/>
            <person name="Gladieux P."/>
            <person name="Hiltunen Thoren M."/>
            <person name="Johannesson H."/>
        </authorList>
    </citation>
    <scope>NUCLEOTIDE SEQUENCE</scope>
    <source>
        <strain evidence="10">CBS 958.72</strain>
    </source>
</reference>
<proteinExistence type="inferred from homology"/>
<keyword evidence="5 9" id="KW-0560">Oxidoreductase</keyword>
<dbReference type="GO" id="GO:0005506">
    <property type="term" value="F:iron ion binding"/>
    <property type="evidence" value="ECO:0007669"/>
    <property type="project" value="InterPro"/>
</dbReference>
<dbReference type="GO" id="GO:0020037">
    <property type="term" value="F:heme binding"/>
    <property type="evidence" value="ECO:0007669"/>
    <property type="project" value="InterPro"/>
</dbReference>
<dbReference type="GO" id="GO:0016705">
    <property type="term" value="F:oxidoreductase activity, acting on paired donors, with incorporation or reduction of molecular oxygen"/>
    <property type="evidence" value="ECO:0007669"/>
    <property type="project" value="InterPro"/>
</dbReference>
<organism evidence="10 11">
    <name type="scientific">Lasiosphaeria ovina</name>
    <dbReference type="NCBI Taxonomy" id="92902"/>
    <lineage>
        <taxon>Eukaryota</taxon>
        <taxon>Fungi</taxon>
        <taxon>Dikarya</taxon>
        <taxon>Ascomycota</taxon>
        <taxon>Pezizomycotina</taxon>
        <taxon>Sordariomycetes</taxon>
        <taxon>Sordariomycetidae</taxon>
        <taxon>Sordariales</taxon>
        <taxon>Lasiosphaeriaceae</taxon>
        <taxon>Lasiosphaeria</taxon>
    </lineage>
</organism>
<keyword evidence="11" id="KW-1185">Reference proteome</keyword>
<evidence type="ECO:0000256" key="2">
    <source>
        <dbReference type="ARBA" id="ARBA00010617"/>
    </source>
</evidence>
<dbReference type="AlphaFoldDB" id="A0AAE0KMS2"/>
<evidence type="ECO:0000256" key="7">
    <source>
        <dbReference type="ARBA" id="ARBA00023033"/>
    </source>
</evidence>
<evidence type="ECO:0000313" key="11">
    <source>
        <dbReference type="Proteomes" id="UP001287356"/>
    </source>
</evidence>
<dbReference type="PROSITE" id="PS00086">
    <property type="entry name" value="CYTOCHROME_P450"/>
    <property type="match status" value="1"/>
</dbReference>
<dbReference type="PRINTS" id="PR00465">
    <property type="entry name" value="EP450IV"/>
</dbReference>
<accession>A0AAE0KMS2</accession>
<protein>
    <submittedName>
        <fullName evidence="10">Cytochrome P450 monooxygenase</fullName>
    </submittedName>
</protein>
<keyword evidence="7 9" id="KW-0503">Monooxygenase</keyword>
<evidence type="ECO:0000256" key="4">
    <source>
        <dbReference type="ARBA" id="ARBA00022723"/>
    </source>
</evidence>
<dbReference type="Gene3D" id="1.10.630.10">
    <property type="entry name" value="Cytochrome P450"/>
    <property type="match status" value="1"/>
</dbReference>
<evidence type="ECO:0000256" key="8">
    <source>
        <dbReference type="PIRSR" id="PIRSR602403-1"/>
    </source>
</evidence>
<keyword evidence="6 8" id="KW-0408">Iron</keyword>
<reference evidence="10" key="2">
    <citation type="submission" date="2023-06" db="EMBL/GenBank/DDBJ databases">
        <authorList>
            <consortium name="Lawrence Berkeley National Laboratory"/>
            <person name="Haridas S."/>
            <person name="Hensen N."/>
            <person name="Bonometti L."/>
            <person name="Westerberg I."/>
            <person name="Brannstrom I.O."/>
            <person name="Guillou S."/>
            <person name="Cros-Aarteil S."/>
            <person name="Calhoun S."/>
            <person name="Kuo A."/>
            <person name="Mondo S."/>
            <person name="Pangilinan J."/>
            <person name="Riley R."/>
            <person name="Labutti K."/>
            <person name="Andreopoulos B."/>
            <person name="Lipzen A."/>
            <person name="Chen C."/>
            <person name="Yanf M."/>
            <person name="Daum C."/>
            <person name="Ng V."/>
            <person name="Clum A."/>
            <person name="Steindorff A."/>
            <person name="Ohm R."/>
            <person name="Martin F."/>
            <person name="Silar P."/>
            <person name="Natvig D."/>
            <person name="Lalanne C."/>
            <person name="Gautier V."/>
            <person name="Ament-Velasquez S.L."/>
            <person name="Kruys A."/>
            <person name="Hutchinson M.I."/>
            <person name="Powell A.J."/>
            <person name="Barry K."/>
            <person name="Miller A.N."/>
            <person name="Grigoriev I.V."/>
            <person name="Debuchy R."/>
            <person name="Gladieux P."/>
            <person name="Thoren M.H."/>
            <person name="Johannesson H."/>
        </authorList>
    </citation>
    <scope>NUCLEOTIDE SEQUENCE</scope>
    <source>
        <strain evidence="10">CBS 958.72</strain>
    </source>
</reference>